<comment type="catalytic activity">
    <reaction evidence="1">
        <text>Hydrolysis of terminal non-reducing beta-D-galactose residues in beta-D-galactosides.</text>
        <dbReference type="EC" id="3.2.1.23"/>
    </reaction>
</comment>
<evidence type="ECO:0000259" key="8">
    <source>
        <dbReference type="Pfam" id="PF02449"/>
    </source>
</evidence>
<sequence length="704" mass="78505">MTAPFHTERTPVSHLNEAVLFGAAYYHEYQPSPRLDEDMRLMKEAGFTVIRVGESVWSTWEPDDGEFDLEWLAPVLDAAHEHGIKVILGTPTYAAPPWLVRQLPEINVELRTGQKMGWGARQEINYAHPAFLFYAERIIRRIIARYAEHPAVVGYQVDNEPGMVPFANDQVFQRFVNHLRHEYGSVERLNKEWGLTYWSHLLSDWADLWRPDGNAQPQYSLAWRKFQAEITSTFISWQADIAREYKRDDQFVTTCIAYDRVTADDEDLARALDVTSGNAYFRMQEELELPRTIDTAQNWTLAGTWALFGLADRMYGTKQAPFLVTETNAQAIGQQWVNKPGFDGQWRQAAWALVSRGANMIEYWHWHTLHAGAETYWGGVLPHSQKPGRVYEQLAQIGSDFRAAGDRVTQLTPAVDVGVLFDNPSKWAQSEHPFLGEGMDKDVRTHHTVRDAFVRGTFEAGLQGGTVHAAQLREMSPADAVTRFPVLVAAAFTVASDDDLVWLRDYAAAGGHLIVGIRTGYEDEEARARLETKPAFLDEAAGAWYDEFSNLSAPLSVTSAALDVPSGAAGTLWADGLQVTDAEVLVGYDHPHFGRWPAATTKAHGSGRVTIVGTVPNPELARALMDWAVSASQGVPGWRPQAETQSVSNSTNQRGETIHVLHNWSWDVSSYQLPDTATDVLTGETLAAGSSIELGSWDVRVLAS</sequence>
<protein>
    <recommendedName>
        <fullName evidence="3">beta-galactosidase</fullName>
        <ecNumber evidence="3">3.2.1.23</ecNumber>
    </recommendedName>
</protein>
<evidence type="ECO:0000256" key="6">
    <source>
        <dbReference type="ARBA" id="ARBA00022833"/>
    </source>
</evidence>
<name>A0A367Y757_9MICO</name>
<dbReference type="Gene3D" id="3.20.20.80">
    <property type="entry name" value="Glycosidases"/>
    <property type="match status" value="1"/>
</dbReference>
<evidence type="ECO:0000256" key="4">
    <source>
        <dbReference type="ARBA" id="ARBA00022723"/>
    </source>
</evidence>
<reference evidence="10 11" key="1">
    <citation type="submission" date="2018-07" db="EMBL/GenBank/DDBJ databases">
        <title>Microbacterium endoborsara sp. nov., a novel actinobacterium isolated from Borszczowia aralocaspica.</title>
        <authorList>
            <person name="An D."/>
        </authorList>
    </citation>
    <scope>NUCLEOTIDE SEQUENCE [LARGE SCALE GENOMIC DNA]</scope>
    <source>
        <strain evidence="10 11">C1.15228</strain>
    </source>
</reference>
<dbReference type="GO" id="GO:0046872">
    <property type="term" value="F:metal ion binding"/>
    <property type="evidence" value="ECO:0007669"/>
    <property type="project" value="UniProtKB-KW"/>
</dbReference>
<accession>A0A367Y757</accession>
<keyword evidence="5" id="KW-0378">Hydrolase</keyword>
<dbReference type="Proteomes" id="UP000253508">
    <property type="component" value="Unassembled WGS sequence"/>
</dbReference>
<keyword evidence="4" id="KW-0479">Metal-binding</keyword>
<dbReference type="Gene3D" id="3.40.50.880">
    <property type="match status" value="1"/>
</dbReference>
<dbReference type="PANTHER" id="PTHR36447">
    <property type="entry name" value="BETA-GALACTOSIDASE GANA"/>
    <property type="match status" value="1"/>
</dbReference>
<proteinExistence type="inferred from homology"/>
<organism evidence="10 11">
    <name type="scientific">Microbacterium sorbitolivorans</name>
    <dbReference type="NCBI Taxonomy" id="1867410"/>
    <lineage>
        <taxon>Bacteria</taxon>
        <taxon>Bacillati</taxon>
        <taxon>Actinomycetota</taxon>
        <taxon>Actinomycetes</taxon>
        <taxon>Micrococcales</taxon>
        <taxon>Microbacteriaceae</taxon>
        <taxon>Microbacterium</taxon>
    </lineage>
</organism>
<dbReference type="Pfam" id="PF08532">
    <property type="entry name" value="Glyco_hydro_42M"/>
    <property type="match status" value="1"/>
</dbReference>
<dbReference type="SUPFAM" id="SSF51445">
    <property type="entry name" value="(Trans)glycosidases"/>
    <property type="match status" value="1"/>
</dbReference>
<dbReference type="GO" id="GO:0009341">
    <property type="term" value="C:beta-galactosidase complex"/>
    <property type="evidence" value="ECO:0007669"/>
    <property type="project" value="InterPro"/>
</dbReference>
<dbReference type="EC" id="3.2.1.23" evidence="3"/>
<dbReference type="SUPFAM" id="SSF52317">
    <property type="entry name" value="Class I glutamine amidotransferase-like"/>
    <property type="match status" value="1"/>
</dbReference>
<keyword evidence="7" id="KW-0326">Glycosidase</keyword>
<dbReference type="AlphaFoldDB" id="A0A367Y757"/>
<dbReference type="OrthoDB" id="9800974at2"/>
<evidence type="ECO:0000256" key="1">
    <source>
        <dbReference type="ARBA" id="ARBA00001412"/>
    </source>
</evidence>
<dbReference type="InterPro" id="IPR013529">
    <property type="entry name" value="Glyco_hydro_42_N"/>
</dbReference>
<evidence type="ECO:0000313" key="10">
    <source>
        <dbReference type="EMBL" id="RCK61450.1"/>
    </source>
</evidence>
<gene>
    <name evidence="10" type="ORF">DTO57_02060</name>
</gene>
<feature type="domain" description="Beta-galactosidase trimerisation" evidence="9">
    <location>
        <begin position="416"/>
        <end position="627"/>
    </location>
</feature>
<dbReference type="InterPro" id="IPR003476">
    <property type="entry name" value="Glyco_hydro_42"/>
</dbReference>
<dbReference type="CDD" id="cd03143">
    <property type="entry name" value="A4_beta-galactosidase_middle_domain"/>
    <property type="match status" value="1"/>
</dbReference>
<comment type="caution">
    <text evidence="10">The sequence shown here is derived from an EMBL/GenBank/DDBJ whole genome shotgun (WGS) entry which is preliminary data.</text>
</comment>
<keyword evidence="6" id="KW-0862">Zinc</keyword>
<evidence type="ECO:0000256" key="2">
    <source>
        <dbReference type="ARBA" id="ARBA00005940"/>
    </source>
</evidence>
<dbReference type="InterPro" id="IPR029062">
    <property type="entry name" value="Class_I_gatase-like"/>
</dbReference>
<keyword evidence="11" id="KW-1185">Reference proteome</keyword>
<evidence type="ECO:0000256" key="5">
    <source>
        <dbReference type="ARBA" id="ARBA00022801"/>
    </source>
</evidence>
<dbReference type="Pfam" id="PF02449">
    <property type="entry name" value="Glyco_hydro_42"/>
    <property type="match status" value="1"/>
</dbReference>
<evidence type="ECO:0000259" key="9">
    <source>
        <dbReference type="Pfam" id="PF08532"/>
    </source>
</evidence>
<dbReference type="InterPro" id="IPR013738">
    <property type="entry name" value="Beta_galactosidase_Trimer"/>
</dbReference>
<feature type="domain" description="Glycoside hydrolase family 42 N-terminal" evidence="8">
    <location>
        <begin position="25"/>
        <end position="402"/>
    </location>
</feature>
<evidence type="ECO:0000313" key="11">
    <source>
        <dbReference type="Proteomes" id="UP000253508"/>
    </source>
</evidence>
<dbReference type="GO" id="GO:0004565">
    <property type="term" value="F:beta-galactosidase activity"/>
    <property type="evidence" value="ECO:0007669"/>
    <property type="project" value="UniProtKB-EC"/>
</dbReference>
<dbReference type="GO" id="GO:0005975">
    <property type="term" value="P:carbohydrate metabolic process"/>
    <property type="evidence" value="ECO:0007669"/>
    <property type="project" value="InterPro"/>
</dbReference>
<evidence type="ECO:0000256" key="3">
    <source>
        <dbReference type="ARBA" id="ARBA00012756"/>
    </source>
</evidence>
<evidence type="ECO:0000256" key="7">
    <source>
        <dbReference type="ARBA" id="ARBA00023295"/>
    </source>
</evidence>
<comment type="similarity">
    <text evidence="2">Belongs to the glycosyl hydrolase 42 family.</text>
</comment>
<dbReference type="InterPro" id="IPR017853">
    <property type="entry name" value="GH"/>
</dbReference>
<dbReference type="EMBL" id="QORO01000001">
    <property type="protein sequence ID" value="RCK61450.1"/>
    <property type="molecule type" value="Genomic_DNA"/>
</dbReference>
<dbReference type="PANTHER" id="PTHR36447:SF2">
    <property type="entry name" value="BETA-GALACTOSIDASE YESZ"/>
    <property type="match status" value="1"/>
</dbReference>